<keyword evidence="3" id="KW-1185">Reference proteome</keyword>
<dbReference type="Gene3D" id="3.20.20.370">
    <property type="entry name" value="Glycoside hydrolase/deacetylase"/>
    <property type="match status" value="1"/>
</dbReference>
<dbReference type="OrthoDB" id="9773478at2"/>
<protein>
    <recommendedName>
        <fullName evidence="1">5-oxoprolinase subunit A</fullName>
        <shortName evidence="1">5-OPase subunit A</shortName>
        <ecNumber evidence="1">3.5.2.9</ecNumber>
    </recommendedName>
    <alternativeName>
        <fullName evidence="1">5-oxoprolinase (ATP-hydrolyzing) subunit A</fullName>
    </alternativeName>
</protein>
<dbReference type="GO" id="GO:0005524">
    <property type="term" value="F:ATP binding"/>
    <property type="evidence" value="ECO:0007669"/>
    <property type="project" value="UniProtKB-UniRule"/>
</dbReference>
<keyword evidence="1 2" id="KW-0378">Hydrolase</keyword>
<dbReference type="EC" id="3.5.2.9" evidence="1"/>
<comment type="function">
    <text evidence="1">Catalyzes the cleavage of 5-oxoproline to form L-glutamate coupled to the hydrolysis of ATP to ADP and inorganic phosphate.</text>
</comment>
<dbReference type="NCBIfam" id="NF003816">
    <property type="entry name" value="PRK05406.1-5"/>
    <property type="match status" value="1"/>
</dbReference>
<comment type="similarity">
    <text evidence="1">Belongs to the LamB/PxpA family.</text>
</comment>
<proteinExistence type="inferred from homology"/>
<keyword evidence="1" id="KW-0547">Nucleotide-binding</keyword>
<dbReference type="PANTHER" id="PTHR30292">
    <property type="entry name" value="UNCHARACTERIZED PROTEIN YBGL-RELATED"/>
    <property type="match status" value="1"/>
</dbReference>
<sequence>MQIDVNCDLGESYGIYRIGSDEAMMPLVSSVNIACGFHGGDADTMAETVEKALKHGKAIGAHPGYPDLQGFGRRHMAMTPSEVINVMIYQIGALDGFIRAAGGQLHHVKPHGALYNKGAIDPALADAIASAIKKLNPQLFLYGLAGSELCKAGQRQGLKVVREAFVDRTYQEDGTLTPRQQEKALIHDADQALQQALSIIEKKAVQTTTGTWISLEADSLCLHGDNEKAVELAQYLRKKFSEKNITIKAPFC</sequence>
<dbReference type="GO" id="GO:0017168">
    <property type="term" value="F:5-oxoprolinase (ATP-hydrolyzing) activity"/>
    <property type="evidence" value="ECO:0007669"/>
    <property type="project" value="UniProtKB-UniRule"/>
</dbReference>
<dbReference type="RefSeq" id="WP_153725688.1">
    <property type="nucleotide sequence ID" value="NZ_CP045875.1"/>
</dbReference>
<reference evidence="3" key="1">
    <citation type="submission" date="2019-11" db="EMBL/GenBank/DDBJ databases">
        <title>Genome sequence of Heliorestis convoluta strain HH, an alkaliphilic and minimalistic phototrophic bacterium from a soda lake in Egypt.</title>
        <authorList>
            <person name="Dewey E.D."/>
            <person name="Stokes L.M."/>
            <person name="Burchell B.M."/>
            <person name="Shaffer K.N."/>
            <person name="Huntington A.M."/>
            <person name="Baker J.M."/>
            <person name="Nadendla S."/>
            <person name="Giglio M.G."/>
            <person name="Touchman J.W."/>
            <person name="Blankenship R.E."/>
            <person name="Madigan M.T."/>
            <person name="Sattley W.M."/>
        </authorList>
    </citation>
    <scope>NUCLEOTIDE SEQUENCE [LARGE SCALE GENOMIC DNA]</scope>
    <source>
        <strain evidence="3">HH</strain>
    </source>
</reference>
<name>A0A5Q2N7R9_9FIRM</name>
<comment type="catalytic activity">
    <reaction evidence="1">
        <text>5-oxo-L-proline + ATP + 2 H2O = L-glutamate + ADP + phosphate + H(+)</text>
        <dbReference type="Rhea" id="RHEA:10348"/>
        <dbReference type="ChEBI" id="CHEBI:15377"/>
        <dbReference type="ChEBI" id="CHEBI:15378"/>
        <dbReference type="ChEBI" id="CHEBI:29985"/>
        <dbReference type="ChEBI" id="CHEBI:30616"/>
        <dbReference type="ChEBI" id="CHEBI:43474"/>
        <dbReference type="ChEBI" id="CHEBI:58402"/>
        <dbReference type="ChEBI" id="CHEBI:456216"/>
        <dbReference type="EC" id="3.5.2.9"/>
    </reaction>
</comment>
<dbReference type="GO" id="GO:0005975">
    <property type="term" value="P:carbohydrate metabolic process"/>
    <property type="evidence" value="ECO:0007669"/>
    <property type="project" value="InterPro"/>
</dbReference>
<gene>
    <name evidence="1 2" type="primary">pxpA</name>
    <name evidence="2" type="ORF">FTV88_2438</name>
</gene>
<dbReference type="Pfam" id="PF03746">
    <property type="entry name" value="LamB_YcsF"/>
    <property type="match status" value="1"/>
</dbReference>
<evidence type="ECO:0000313" key="3">
    <source>
        <dbReference type="Proteomes" id="UP000366051"/>
    </source>
</evidence>
<evidence type="ECO:0000313" key="2">
    <source>
        <dbReference type="EMBL" id="QGG48535.1"/>
    </source>
</evidence>
<dbReference type="SUPFAM" id="SSF88713">
    <property type="entry name" value="Glycoside hydrolase/deacetylase"/>
    <property type="match status" value="1"/>
</dbReference>
<dbReference type="KEGG" id="hcv:FTV88_2438"/>
<dbReference type="PANTHER" id="PTHR30292:SF0">
    <property type="entry name" value="5-OXOPROLINASE SUBUNIT A"/>
    <property type="match status" value="1"/>
</dbReference>
<dbReference type="AlphaFoldDB" id="A0A5Q2N7R9"/>
<dbReference type="InterPro" id="IPR005501">
    <property type="entry name" value="LamB/YcsF/PxpA-like"/>
</dbReference>
<comment type="subunit">
    <text evidence="1">Forms a complex composed of PxpA, PxpB and PxpC.</text>
</comment>
<dbReference type="Proteomes" id="UP000366051">
    <property type="component" value="Chromosome"/>
</dbReference>
<dbReference type="HAMAP" id="MF_00691">
    <property type="entry name" value="PxpA"/>
    <property type="match status" value="1"/>
</dbReference>
<keyword evidence="1" id="KW-0067">ATP-binding</keyword>
<organism evidence="2 3">
    <name type="scientific">Heliorestis convoluta</name>
    <dbReference type="NCBI Taxonomy" id="356322"/>
    <lineage>
        <taxon>Bacteria</taxon>
        <taxon>Bacillati</taxon>
        <taxon>Bacillota</taxon>
        <taxon>Clostridia</taxon>
        <taxon>Eubacteriales</taxon>
        <taxon>Heliobacteriaceae</taxon>
        <taxon>Heliorestis</taxon>
    </lineage>
</organism>
<dbReference type="InterPro" id="IPR011330">
    <property type="entry name" value="Glyco_hydro/deAcase_b/a-brl"/>
</dbReference>
<accession>A0A5Q2N7R9</accession>
<evidence type="ECO:0000256" key="1">
    <source>
        <dbReference type="HAMAP-Rule" id="MF_00691"/>
    </source>
</evidence>
<dbReference type="EMBL" id="CP045875">
    <property type="protein sequence ID" value="QGG48535.1"/>
    <property type="molecule type" value="Genomic_DNA"/>
</dbReference>
<dbReference type="CDD" id="cd10787">
    <property type="entry name" value="LamB_YcsF_like"/>
    <property type="match status" value="1"/>
</dbReference>
<dbReference type="NCBIfam" id="NF003814">
    <property type="entry name" value="PRK05406.1-3"/>
    <property type="match status" value="1"/>
</dbReference>